<evidence type="ECO:0000256" key="5">
    <source>
        <dbReference type="SAM" id="MobiDB-lite"/>
    </source>
</evidence>
<dbReference type="GO" id="GO:0032981">
    <property type="term" value="P:mitochondrial respiratory chain complex I assembly"/>
    <property type="evidence" value="ECO:0007669"/>
    <property type="project" value="TreeGrafter"/>
</dbReference>
<protein>
    <submittedName>
        <fullName evidence="7">Complex I intermediate-associated protein 30, mitochondrial (NADH dehydrogenase [ubiquinon)</fullName>
    </submittedName>
</protein>
<dbReference type="AlphaFoldDB" id="D7FZW6"/>
<evidence type="ECO:0000259" key="6">
    <source>
        <dbReference type="Pfam" id="PF08547"/>
    </source>
</evidence>
<sequence length="292" mass="31562">MARVARTYRKYWPTDAVLKGTAVLEDLMLCSFSTKDLLAGWDVTTDQSWGGKSTATVSWKPWERLGGTDGSASATAADAAAGGACALDVQPWRLFEGTPATAAPRGVLQSEGLPAGDEENTAPPLEKGGFFCFSGELSTERAARAKVGGFCGTRSTRRQEPLVLPDGYRGVEMRIRTDGRQYEVNFEPQSGIINDLYQGYVRTPAGQWATVSLPLNRLLLTGQGQIRDIQRKWDVGMELKSIGFTIADGVGGPFRLDVAWVALVSEVDDEGKDDGDAPRKKPLPPTDGVMSW</sequence>
<dbReference type="PANTHER" id="PTHR13194:SF18">
    <property type="entry name" value="COMPLEX I INTERMEDIATE-ASSOCIATED PROTEIN 30, MITOCHONDRIAL"/>
    <property type="match status" value="1"/>
</dbReference>
<dbReference type="SUPFAM" id="SSF49785">
    <property type="entry name" value="Galactose-binding domain-like"/>
    <property type="match status" value="1"/>
</dbReference>
<accession>D7FZW6</accession>
<dbReference type="EMBL" id="FN648586">
    <property type="protein sequence ID" value="CBJ48591.1"/>
    <property type="molecule type" value="Genomic_DNA"/>
</dbReference>
<feature type="domain" description="NADH:ubiquinone oxidoreductase intermediate-associated protein 30" evidence="6">
    <location>
        <begin position="128"/>
        <end position="258"/>
    </location>
</feature>
<dbReference type="Pfam" id="PF08547">
    <property type="entry name" value="CIA30"/>
    <property type="match status" value="1"/>
</dbReference>
<evidence type="ECO:0000256" key="1">
    <source>
        <dbReference type="ARBA" id="ARBA00004173"/>
    </source>
</evidence>
<dbReference type="GO" id="GO:0006120">
    <property type="term" value="P:mitochondrial electron transport, NADH to ubiquinone"/>
    <property type="evidence" value="ECO:0007669"/>
    <property type="project" value="TreeGrafter"/>
</dbReference>
<dbReference type="InterPro" id="IPR039131">
    <property type="entry name" value="NDUFAF1"/>
</dbReference>
<gene>
    <name evidence="7" type="primary">CIA30</name>
    <name evidence="7" type="ORF">Esi_0039_0041</name>
</gene>
<evidence type="ECO:0000256" key="4">
    <source>
        <dbReference type="ARBA" id="ARBA00023186"/>
    </source>
</evidence>
<proteinExistence type="inferred from homology"/>
<keyword evidence="4" id="KW-0143">Chaperone</keyword>
<evidence type="ECO:0000313" key="8">
    <source>
        <dbReference type="Proteomes" id="UP000002630"/>
    </source>
</evidence>
<comment type="subcellular location">
    <subcellularLocation>
        <location evidence="1">Mitochondrion</location>
    </subcellularLocation>
</comment>
<dbReference type="EMBL" id="FN649746">
    <property type="protein sequence ID" value="CBJ48591.1"/>
    <property type="molecule type" value="Genomic_DNA"/>
</dbReference>
<comment type="similarity">
    <text evidence="2">Belongs to the CIA30 family.</text>
</comment>
<dbReference type="eggNOG" id="KOG2435">
    <property type="taxonomic scope" value="Eukaryota"/>
</dbReference>
<dbReference type="OrthoDB" id="42561at2759"/>
<evidence type="ECO:0000313" key="7">
    <source>
        <dbReference type="EMBL" id="CBJ48591.1"/>
    </source>
</evidence>
<dbReference type="InterPro" id="IPR008979">
    <property type="entry name" value="Galactose-bd-like_sf"/>
</dbReference>
<keyword evidence="8" id="KW-1185">Reference proteome</keyword>
<dbReference type="STRING" id="2880.D7FZW6"/>
<reference evidence="7 8" key="1">
    <citation type="journal article" date="2010" name="Nature">
        <title>The Ectocarpus genome and the independent evolution of multicellularity in brown algae.</title>
        <authorList>
            <person name="Cock J.M."/>
            <person name="Sterck L."/>
            <person name="Rouze P."/>
            <person name="Scornet D."/>
            <person name="Allen A.E."/>
            <person name="Amoutzias G."/>
            <person name="Anthouard V."/>
            <person name="Artiguenave F."/>
            <person name="Aury J.M."/>
            <person name="Badger J.H."/>
            <person name="Beszteri B."/>
            <person name="Billiau K."/>
            <person name="Bonnet E."/>
            <person name="Bothwell J.H."/>
            <person name="Bowler C."/>
            <person name="Boyen C."/>
            <person name="Brownlee C."/>
            <person name="Carrano C.J."/>
            <person name="Charrier B."/>
            <person name="Cho G.Y."/>
            <person name="Coelho S.M."/>
            <person name="Collen J."/>
            <person name="Corre E."/>
            <person name="Da Silva C."/>
            <person name="Delage L."/>
            <person name="Delaroque N."/>
            <person name="Dittami S.M."/>
            <person name="Doulbeau S."/>
            <person name="Elias M."/>
            <person name="Farnham G."/>
            <person name="Gachon C.M."/>
            <person name="Gschloessl B."/>
            <person name="Heesch S."/>
            <person name="Jabbari K."/>
            <person name="Jubin C."/>
            <person name="Kawai H."/>
            <person name="Kimura K."/>
            <person name="Kloareg B."/>
            <person name="Kupper F.C."/>
            <person name="Lang D."/>
            <person name="Le Bail A."/>
            <person name="Leblanc C."/>
            <person name="Lerouge P."/>
            <person name="Lohr M."/>
            <person name="Lopez P.J."/>
            <person name="Martens C."/>
            <person name="Maumus F."/>
            <person name="Michel G."/>
            <person name="Miranda-Saavedra D."/>
            <person name="Morales J."/>
            <person name="Moreau H."/>
            <person name="Motomura T."/>
            <person name="Nagasato C."/>
            <person name="Napoli C.A."/>
            <person name="Nelson D.R."/>
            <person name="Nyvall-Collen P."/>
            <person name="Peters A.F."/>
            <person name="Pommier C."/>
            <person name="Potin P."/>
            <person name="Poulain J."/>
            <person name="Quesneville H."/>
            <person name="Read B."/>
            <person name="Rensing S.A."/>
            <person name="Ritter A."/>
            <person name="Rousvoal S."/>
            <person name="Samanta M."/>
            <person name="Samson G."/>
            <person name="Schroeder D.C."/>
            <person name="Segurens B."/>
            <person name="Strittmatter M."/>
            <person name="Tonon T."/>
            <person name="Tregear J.W."/>
            <person name="Valentin K."/>
            <person name="von Dassow P."/>
            <person name="Yamagishi T."/>
            <person name="Van de Peer Y."/>
            <person name="Wincker P."/>
        </authorList>
    </citation>
    <scope>NUCLEOTIDE SEQUENCE [LARGE SCALE GENOMIC DNA]</scope>
    <source>
        <strain evidence="8">Ec32 / CCAP1310/4</strain>
    </source>
</reference>
<organism evidence="7 8">
    <name type="scientific">Ectocarpus siliculosus</name>
    <name type="common">Brown alga</name>
    <name type="synonym">Conferva siliculosa</name>
    <dbReference type="NCBI Taxonomy" id="2880"/>
    <lineage>
        <taxon>Eukaryota</taxon>
        <taxon>Sar</taxon>
        <taxon>Stramenopiles</taxon>
        <taxon>Ochrophyta</taxon>
        <taxon>PX clade</taxon>
        <taxon>Phaeophyceae</taxon>
        <taxon>Ectocarpales</taxon>
        <taxon>Ectocarpaceae</taxon>
        <taxon>Ectocarpus</taxon>
    </lineage>
</organism>
<evidence type="ECO:0000256" key="2">
    <source>
        <dbReference type="ARBA" id="ARBA00007884"/>
    </source>
</evidence>
<dbReference type="Proteomes" id="UP000002630">
    <property type="component" value="Linkage Group LG21"/>
</dbReference>
<dbReference type="OMA" id="FQFRTAN"/>
<dbReference type="GO" id="GO:0005739">
    <property type="term" value="C:mitochondrion"/>
    <property type="evidence" value="ECO:0007669"/>
    <property type="project" value="UniProtKB-SubCell"/>
</dbReference>
<dbReference type="InterPro" id="IPR013857">
    <property type="entry name" value="NADH-UbQ_OxRdtase-assoc_prot30"/>
</dbReference>
<evidence type="ECO:0000256" key="3">
    <source>
        <dbReference type="ARBA" id="ARBA00023128"/>
    </source>
</evidence>
<dbReference type="GO" id="GO:0051082">
    <property type="term" value="F:unfolded protein binding"/>
    <property type="evidence" value="ECO:0007669"/>
    <property type="project" value="TreeGrafter"/>
</dbReference>
<dbReference type="PANTHER" id="PTHR13194">
    <property type="entry name" value="COMPLEX I INTERMEDIATE-ASSOCIATED PROTEIN 30"/>
    <property type="match status" value="1"/>
</dbReference>
<name>D7FZW6_ECTSI</name>
<feature type="region of interest" description="Disordered" evidence="5">
    <location>
        <begin position="269"/>
        <end position="292"/>
    </location>
</feature>
<keyword evidence="3" id="KW-0496">Mitochondrion</keyword>
<dbReference type="InParanoid" id="D7FZW6"/>